<dbReference type="InterPro" id="IPR000835">
    <property type="entry name" value="HTH_MarR-typ"/>
</dbReference>
<evidence type="ECO:0000256" key="3">
    <source>
        <dbReference type="ARBA" id="ARBA00023163"/>
    </source>
</evidence>
<dbReference type="Proteomes" id="UP000298781">
    <property type="component" value="Chromosome"/>
</dbReference>
<feature type="domain" description="HTH marR-type" evidence="4">
    <location>
        <begin position="1"/>
        <end position="152"/>
    </location>
</feature>
<dbReference type="OrthoDB" id="7559832at2"/>
<accession>A0A4D7B0T0</accession>
<name>A0A4D7B0T0_9HYPH</name>
<evidence type="ECO:0000256" key="1">
    <source>
        <dbReference type="ARBA" id="ARBA00023015"/>
    </source>
</evidence>
<sequence length="166" mass="18059">MNKARQASKSLRSDASAALDACAGWNSRLAARRISQFLERRMAASAMSLPQFWLMAQIASTPDDRLGALAERMGLDPSSLSRNLRVLERLGWIEIALVDQDQRRRMVWLTEAGAHALEAAMPVWRQAHEALGPALPPDFAGQLSGLAAALPDEDRAQSDVARQGAA</sequence>
<dbReference type="SUPFAM" id="SSF46785">
    <property type="entry name" value="Winged helix' DNA-binding domain"/>
    <property type="match status" value="1"/>
</dbReference>
<dbReference type="GO" id="GO:0003700">
    <property type="term" value="F:DNA-binding transcription factor activity"/>
    <property type="evidence" value="ECO:0007669"/>
    <property type="project" value="InterPro"/>
</dbReference>
<proteinExistence type="predicted"/>
<protein>
    <submittedName>
        <fullName evidence="5">Winged helix-turn-helix transcriptional regulator</fullName>
    </submittedName>
</protein>
<dbReference type="InterPro" id="IPR023187">
    <property type="entry name" value="Tscrpt_reg_MarR-type_CS"/>
</dbReference>
<evidence type="ECO:0000256" key="2">
    <source>
        <dbReference type="ARBA" id="ARBA00023125"/>
    </source>
</evidence>
<evidence type="ECO:0000259" key="4">
    <source>
        <dbReference type="PROSITE" id="PS50995"/>
    </source>
</evidence>
<dbReference type="PANTHER" id="PTHR33164">
    <property type="entry name" value="TRANSCRIPTIONAL REGULATOR, MARR FAMILY"/>
    <property type="match status" value="1"/>
</dbReference>
<keyword evidence="2" id="KW-0238">DNA-binding</keyword>
<dbReference type="GO" id="GO:0006950">
    <property type="term" value="P:response to stress"/>
    <property type="evidence" value="ECO:0007669"/>
    <property type="project" value="TreeGrafter"/>
</dbReference>
<dbReference type="KEGG" id="pstg:E8M01_04890"/>
<dbReference type="InterPro" id="IPR036390">
    <property type="entry name" value="WH_DNA-bd_sf"/>
</dbReference>
<dbReference type="AlphaFoldDB" id="A0A4D7B0T0"/>
<dbReference type="PANTHER" id="PTHR33164:SF105">
    <property type="entry name" value="TRANSCRIPTIONAL REPRESSOR PROTEIN-RELATED"/>
    <property type="match status" value="1"/>
</dbReference>
<dbReference type="PROSITE" id="PS50995">
    <property type="entry name" value="HTH_MARR_2"/>
    <property type="match status" value="1"/>
</dbReference>
<dbReference type="SMART" id="SM00347">
    <property type="entry name" value="HTH_MARR"/>
    <property type="match status" value="1"/>
</dbReference>
<dbReference type="RefSeq" id="WP_136959087.1">
    <property type="nucleotide sequence ID" value="NZ_CP039690.1"/>
</dbReference>
<dbReference type="GO" id="GO:0003677">
    <property type="term" value="F:DNA binding"/>
    <property type="evidence" value="ECO:0007669"/>
    <property type="project" value="UniProtKB-KW"/>
</dbReference>
<dbReference type="Gene3D" id="1.10.10.10">
    <property type="entry name" value="Winged helix-like DNA-binding domain superfamily/Winged helix DNA-binding domain"/>
    <property type="match status" value="1"/>
</dbReference>
<organism evidence="5 6">
    <name type="scientific">Phreatobacter stygius</name>
    <dbReference type="NCBI Taxonomy" id="1940610"/>
    <lineage>
        <taxon>Bacteria</taxon>
        <taxon>Pseudomonadati</taxon>
        <taxon>Pseudomonadota</taxon>
        <taxon>Alphaproteobacteria</taxon>
        <taxon>Hyphomicrobiales</taxon>
        <taxon>Phreatobacteraceae</taxon>
        <taxon>Phreatobacter</taxon>
    </lineage>
</organism>
<evidence type="ECO:0000313" key="5">
    <source>
        <dbReference type="EMBL" id="QCI63630.1"/>
    </source>
</evidence>
<gene>
    <name evidence="5" type="ORF">E8M01_04890</name>
</gene>
<dbReference type="InterPro" id="IPR039422">
    <property type="entry name" value="MarR/SlyA-like"/>
</dbReference>
<evidence type="ECO:0000313" key="6">
    <source>
        <dbReference type="Proteomes" id="UP000298781"/>
    </source>
</evidence>
<dbReference type="PROSITE" id="PS01117">
    <property type="entry name" value="HTH_MARR_1"/>
    <property type="match status" value="1"/>
</dbReference>
<dbReference type="InterPro" id="IPR036388">
    <property type="entry name" value="WH-like_DNA-bd_sf"/>
</dbReference>
<reference evidence="5 6" key="1">
    <citation type="submission" date="2019-04" db="EMBL/GenBank/DDBJ databases">
        <title>Phreatobacter aquaticus sp. nov.</title>
        <authorList>
            <person name="Choi A."/>
        </authorList>
    </citation>
    <scope>NUCLEOTIDE SEQUENCE [LARGE SCALE GENOMIC DNA]</scope>
    <source>
        <strain evidence="5 6">KCTC 52518</strain>
    </source>
</reference>
<keyword evidence="1" id="KW-0805">Transcription regulation</keyword>
<dbReference type="Pfam" id="PF12802">
    <property type="entry name" value="MarR_2"/>
    <property type="match status" value="1"/>
</dbReference>
<keyword evidence="6" id="KW-1185">Reference proteome</keyword>
<keyword evidence="3" id="KW-0804">Transcription</keyword>
<dbReference type="EMBL" id="CP039690">
    <property type="protein sequence ID" value="QCI63630.1"/>
    <property type="molecule type" value="Genomic_DNA"/>
</dbReference>